<evidence type="ECO:0000256" key="5">
    <source>
        <dbReference type="ARBA" id="ARBA00023015"/>
    </source>
</evidence>
<dbReference type="GO" id="GO:0045944">
    <property type="term" value="P:positive regulation of transcription by RNA polymerase II"/>
    <property type="evidence" value="ECO:0007669"/>
    <property type="project" value="TreeGrafter"/>
</dbReference>
<evidence type="ECO:0000256" key="3">
    <source>
        <dbReference type="ARBA" id="ARBA00022679"/>
    </source>
</evidence>
<name>A0A7R9MSK6_9ACAR</name>
<keyword evidence="4" id="KW-0156">Chromatin regulator</keyword>
<dbReference type="GO" id="GO:0005634">
    <property type="term" value="C:nucleus"/>
    <property type="evidence" value="ECO:0007669"/>
    <property type="project" value="UniProtKB-SubCell"/>
</dbReference>
<dbReference type="EMBL" id="CAJPVJ010048845">
    <property type="protein sequence ID" value="CAG2182875.1"/>
    <property type="molecule type" value="Genomic_DNA"/>
</dbReference>
<accession>A0A7R9MSK6</accession>
<gene>
    <name evidence="10" type="ORF">ONB1V03_LOCUS22296</name>
</gene>
<evidence type="ECO:0000259" key="9">
    <source>
        <dbReference type="PROSITE" id="PS51727"/>
    </source>
</evidence>
<dbReference type="GO" id="GO:0031490">
    <property type="term" value="F:chromatin DNA binding"/>
    <property type="evidence" value="ECO:0007669"/>
    <property type="project" value="TreeGrafter"/>
</dbReference>
<comment type="catalytic activity">
    <reaction evidence="8">
        <text>L-lysyl-[protein] + acetyl-CoA = N(6)-acetyl-L-lysyl-[protein] + CoA + H(+)</text>
        <dbReference type="Rhea" id="RHEA:45948"/>
        <dbReference type="Rhea" id="RHEA-COMP:9752"/>
        <dbReference type="Rhea" id="RHEA-COMP:10731"/>
        <dbReference type="ChEBI" id="CHEBI:15378"/>
        <dbReference type="ChEBI" id="CHEBI:29969"/>
        <dbReference type="ChEBI" id="CHEBI:57287"/>
        <dbReference type="ChEBI" id="CHEBI:57288"/>
        <dbReference type="ChEBI" id="CHEBI:61930"/>
        <dbReference type="EC" id="2.3.1.48"/>
    </reaction>
</comment>
<comment type="subcellular location">
    <subcellularLocation>
        <location evidence="1">Nucleus</location>
    </subcellularLocation>
</comment>
<evidence type="ECO:0000313" key="11">
    <source>
        <dbReference type="Proteomes" id="UP000728032"/>
    </source>
</evidence>
<evidence type="ECO:0000256" key="4">
    <source>
        <dbReference type="ARBA" id="ARBA00022853"/>
    </source>
</evidence>
<dbReference type="Pfam" id="PF23570">
    <property type="entry name" value="PHD_P300"/>
    <property type="match status" value="1"/>
</dbReference>
<dbReference type="PANTHER" id="PTHR13808:SF1">
    <property type="entry name" value="HISTONE ACETYLTRANSFERASE"/>
    <property type="match status" value="1"/>
</dbReference>
<dbReference type="PROSITE" id="PS51727">
    <property type="entry name" value="CBP_P300_HAT"/>
    <property type="match status" value="1"/>
</dbReference>
<feature type="domain" description="CBP/p300-type HAT" evidence="9">
    <location>
        <begin position="54"/>
        <end position="144"/>
    </location>
</feature>
<feature type="non-terminal residue" evidence="10">
    <location>
        <position position="144"/>
    </location>
</feature>
<dbReference type="AlphaFoldDB" id="A0A7R9MSK6"/>
<dbReference type="FunFam" id="3.30.40.10:FF:000034">
    <property type="entry name" value="Histone acetyltransferase p300"/>
    <property type="match status" value="1"/>
</dbReference>
<dbReference type="Proteomes" id="UP000728032">
    <property type="component" value="Unassembled WGS sequence"/>
</dbReference>
<dbReference type="OrthoDB" id="6514242at2759"/>
<protein>
    <recommendedName>
        <fullName evidence="2">histone acetyltransferase</fullName>
        <ecNumber evidence="2">2.3.1.48</ecNumber>
    </recommendedName>
</protein>
<evidence type="ECO:0000256" key="1">
    <source>
        <dbReference type="ARBA" id="ARBA00004123"/>
    </source>
</evidence>
<dbReference type="GO" id="GO:0005667">
    <property type="term" value="C:transcription regulator complex"/>
    <property type="evidence" value="ECO:0007669"/>
    <property type="project" value="TreeGrafter"/>
</dbReference>
<keyword evidence="3" id="KW-0808">Transferase</keyword>
<dbReference type="PANTHER" id="PTHR13808">
    <property type="entry name" value="CBP/P300-RELATED"/>
    <property type="match status" value="1"/>
</dbReference>
<dbReference type="InterPro" id="IPR013178">
    <property type="entry name" value="Histone_AcTrfase_Rtt109/CBP"/>
</dbReference>
<evidence type="ECO:0000256" key="7">
    <source>
        <dbReference type="ARBA" id="ARBA00023242"/>
    </source>
</evidence>
<dbReference type="GO" id="GO:0003713">
    <property type="term" value="F:transcription coactivator activity"/>
    <property type="evidence" value="ECO:0007669"/>
    <property type="project" value="TreeGrafter"/>
</dbReference>
<reference evidence="10" key="1">
    <citation type="submission" date="2020-11" db="EMBL/GenBank/DDBJ databases">
        <authorList>
            <person name="Tran Van P."/>
        </authorList>
    </citation>
    <scope>NUCLEOTIDE SEQUENCE</scope>
</reference>
<keyword evidence="6" id="KW-0804">Transcription</keyword>
<evidence type="ECO:0000313" key="10">
    <source>
        <dbReference type="EMBL" id="CAD7665739.1"/>
    </source>
</evidence>
<dbReference type="Gene3D" id="3.30.40.10">
    <property type="entry name" value="Zinc/RING finger domain, C3HC4 (zinc finger)"/>
    <property type="match status" value="1"/>
</dbReference>
<evidence type="ECO:0000256" key="8">
    <source>
        <dbReference type="ARBA" id="ARBA00048017"/>
    </source>
</evidence>
<dbReference type="GO" id="GO:0000123">
    <property type="term" value="C:histone acetyltransferase complex"/>
    <property type="evidence" value="ECO:0007669"/>
    <property type="project" value="TreeGrafter"/>
</dbReference>
<dbReference type="InterPro" id="IPR031162">
    <property type="entry name" value="CBP_P300_HAT"/>
</dbReference>
<dbReference type="InterPro" id="IPR056484">
    <property type="entry name" value="PHD_P300"/>
</dbReference>
<dbReference type="EMBL" id="OC963670">
    <property type="protein sequence ID" value="CAD7665739.1"/>
    <property type="molecule type" value="Genomic_DNA"/>
</dbReference>
<keyword evidence="5" id="KW-0805">Transcription regulation</keyword>
<organism evidence="10">
    <name type="scientific">Oppiella nova</name>
    <dbReference type="NCBI Taxonomy" id="334625"/>
    <lineage>
        <taxon>Eukaryota</taxon>
        <taxon>Metazoa</taxon>
        <taxon>Ecdysozoa</taxon>
        <taxon>Arthropoda</taxon>
        <taxon>Chelicerata</taxon>
        <taxon>Arachnida</taxon>
        <taxon>Acari</taxon>
        <taxon>Acariformes</taxon>
        <taxon>Sarcoptiformes</taxon>
        <taxon>Oribatida</taxon>
        <taxon>Brachypylina</taxon>
        <taxon>Oppioidea</taxon>
        <taxon>Oppiidae</taxon>
        <taxon>Oppiella</taxon>
    </lineage>
</organism>
<dbReference type="GO" id="GO:0004402">
    <property type="term" value="F:histone acetyltransferase activity"/>
    <property type="evidence" value="ECO:0007669"/>
    <property type="project" value="InterPro"/>
</dbReference>
<evidence type="ECO:0000256" key="6">
    <source>
        <dbReference type="ARBA" id="ARBA00023163"/>
    </source>
</evidence>
<dbReference type="EC" id="2.3.1.48" evidence="2"/>
<keyword evidence="11" id="KW-1185">Reference proteome</keyword>
<evidence type="ECO:0000256" key="2">
    <source>
        <dbReference type="ARBA" id="ARBA00013184"/>
    </source>
</evidence>
<sequence length="144" mass="16637">MKNDHLDVEPFIDCKDCCRKLHQICVLHHDAIWPEGFTCEGCLRRDGRRKRENKYNSKKLANSKLGQYIENRVNNFLRKKDCGAGEVSIRVVAASDKYVDVKPGMKARYVDTGEWPETFPYRAKALFAFEDIDGTDVCFFGMHV</sequence>
<dbReference type="InterPro" id="IPR013083">
    <property type="entry name" value="Znf_RING/FYVE/PHD"/>
</dbReference>
<dbReference type="Pfam" id="PF08214">
    <property type="entry name" value="HAT_KAT11"/>
    <property type="match status" value="1"/>
</dbReference>
<keyword evidence="7" id="KW-0539">Nucleus</keyword>
<proteinExistence type="predicted"/>